<sequence>MKRVAAIHTAFFVAQMFKGRFEKSFPNLSFFHMVDESLLNELLSEGRLTSGVKRRLCNMAFNAKDAGADLIVFTCSSTSPAVDVVRELLDIPVLKIDDPMAEKAVKLGRRIGVICSAVTAGEAAKLLLRGHSERLSKPVDIKIALVTDAFSAIQRGDRELHDELITKEALKLSSDVDVLVLAQLSMSHLGAKLDQMVCVPVLNSLDACMEHLSQFFASDDPGEKAV</sequence>
<dbReference type="AlphaFoldDB" id="A0A1I4R2V0"/>
<dbReference type="Pfam" id="PF01177">
    <property type="entry name" value="Asp_Glu_race"/>
    <property type="match status" value="1"/>
</dbReference>
<dbReference type="Gene3D" id="3.40.50.12500">
    <property type="match status" value="1"/>
</dbReference>
<dbReference type="OrthoDB" id="978447at2"/>
<dbReference type="GO" id="GO:0047661">
    <property type="term" value="F:amino-acid racemase activity"/>
    <property type="evidence" value="ECO:0007669"/>
    <property type="project" value="InterPro"/>
</dbReference>
<name>A0A1I4R2V0_9BACT</name>
<dbReference type="RefSeq" id="WP_093393044.1">
    <property type="nucleotide sequence ID" value="NZ_FOUU01000001.1"/>
</dbReference>
<evidence type="ECO:0000313" key="2">
    <source>
        <dbReference type="EMBL" id="SFM46654.1"/>
    </source>
</evidence>
<gene>
    <name evidence="2" type="ORF">SAMN05660836_00370</name>
</gene>
<dbReference type="STRING" id="39841.SAMN05660836_00370"/>
<proteinExistence type="inferred from homology"/>
<protein>
    <submittedName>
        <fullName evidence="2">Asp/Glu/Hydantoin racemase</fullName>
    </submittedName>
</protein>
<accession>A0A1I4R2V0</accession>
<dbReference type="SUPFAM" id="SSF53681">
    <property type="entry name" value="Aspartate/glutamate racemase"/>
    <property type="match status" value="1"/>
</dbReference>
<keyword evidence="3" id="KW-1185">Reference proteome</keyword>
<comment type="similarity">
    <text evidence="1">Belongs to the HyuE racemase family.</text>
</comment>
<evidence type="ECO:0000256" key="1">
    <source>
        <dbReference type="ARBA" id="ARBA00038414"/>
    </source>
</evidence>
<evidence type="ECO:0000313" key="3">
    <source>
        <dbReference type="Proteomes" id="UP000199611"/>
    </source>
</evidence>
<dbReference type="Proteomes" id="UP000199611">
    <property type="component" value="Unassembled WGS sequence"/>
</dbReference>
<dbReference type="InterPro" id="IPR001920">
    <property type="entry name" value="Asp/Glu_race"/>
</dbReference>
<reference evidence="2 3" key="1">
    <citation type="submission" date="2016-10" db="EMBL/GenBank/DDBJ databases">
        <authorList>
            <person name="de Groot N.N."/>
        </authorList>
    </citation>
    <scope>NUCLEOTIDE SEQUENCE [LARGE SCALE GENOMIC DNA]</scope>
    <source>
        <strain evidence="2 3">DSM 9990</strain>
    </source>
</reference>
<dbReference type="EMBL" id="FOUU01000001">
    <property type="protein sequence ID" value="SFM46654.1"/>
    <property type="molecule type" value="Genomic_DNA"/>
</dbReference>
<organism evidence="2 3">
    <name type="scientific">Thermodesulforhabdus norvegica</name>
    <dbReference type="NCBI Taxonomy" id="39841"/>
    <lineage>
        <taxon>Bacteria</taxon>
        <taxon>Pseudomonadati</taxon>
        <taxon>Thermodesulfobacteriota</taxon>
        <taxon>Syntrophobacteria</taxon>
        <taxon>Syntrophobacterales</taxon>
        <taxon>Thermodesulforhabdaceae</taxon>
        <taxon>Thermodesulforhabdus</taxon>
    </lineage>
</organism>
<dbReference type="InterPro" id="IPR053714">
    <property type="entry name" value="Iso_Racemase_Enz_sf"/>
</dbReference>
<dbReference type="InterPro" id="IPR015942">
    <property type="entry name" value="Asp/Glu/hydantoin_racemase"/>
</dbReference>